<dbReference type="InterPro" id="IPR045258">
    <property type="entry name" value="ACAP1/2/3-like"/>
</dbReference>
<dbReference type="PANTHER" id="PTHR23180">
    <property type="entry name" value="CENTAURIN/ARF"/>
    <property type="match status" value="1"/>
</dbReference>
<dbReference type="CDD" id="cd08204">
    <property type="entry name" value="ArfGap"/>
    <property type="match status" value="1"/>
</dbReference>
<dbReference type="STRING" id="1206466.K0KQR4"/>
<feature type="compositionally biased region" description="Low complexity" evidence="6">
    <location>
        <begin position="488"/>
        <end position="506"/>
    </location>
</feature>
<evidence type="ECO:0000259" key="7">
    <source>
        <dbReference type="PROSITE" id="PS50115"/>
    </source>
</evidence>
<evidence type="ECO:0000256" key="5">
    <source>
        <dbReference type="RuleBase" id="RU369028"/>
    </source>
</evidence>
<dbReference type="InterPro" id="IPR027267">
    <property type="entry name" value="AH/BAR_dom_sf"/>
</dbReference>
<dbReference type="GO" id="GO:0005802">
    <property type="term" value="C:trans-Golgi network"/>
    <property type="evidence" value="ECO:0007669"/>
    <property type="project" value="TreeGrafter"/>
</dbReference>
<evidence type="ECO:0000313" key="9">
    <source>
        <dbReference type="Proteomes" id="UP000009328"/>
    </source>
</evidence>
<dbReference type="PANTHER" id="PTHR23180:SF160">
    <property type="entry name" value="ADP-RIBOSYLATION FACTOR GTPASE-ACTIVATING PROTEIN EFFECTOR PROTEIN 1"/>
    <property type="match status" value="1"/>
</dbReference>
<feature type="compositionally biased region" description="Basic and acidic residues" evidence="6">
    <location>
        <begin position="870"/>
        <end position="919"/>
    </location>
</feature>
<feature type="domain" description="Arf-GAP" evidence="7">
    <location>
        <begin position="590"/>
        <end position="715"/>
    </location>
</feature>
<keyword evidence="1 5" id="KW-0479">Metal-binding</keyword>
<feature type="region of interest" description="Disordered" evidence="6">
    <location>
        <begin position="484"/>
        <end position="587"/>
    </location>
</feature>
<protein>
    <recommendedName>
        <fullName evidence="5">ADP-ribosylation factor GTPase-activating protein</fullName>
    </recommendedName>
</protein>
<dbReference type="GO" id="GO:0008270">
    <property type="term" value="F:zinc ion binding"/>
    <property type="evidence" value="ECO:0007669"/>
    <property type="project" value="UniProtKB-KW"/>
</dbReference>
<keyword evidence="5" id="KW-0040">ANK repeat</keyword>
<dbReference type="EMBL" id="CAIF01000195">
    <property type="protein sequence ID" value="CCH45421.1"/>
    <property type="molecule type" value="Genomic_DNA"/>
</dbReference>
<evidence type="ECO:0000256" key="4">
    <source>
        <dbReference type="PROSITE-ProRule" id="PRU00288"/>
    </source>
</evidence>
<dbReference type="Gene3D" id="1.20.1270.60">
    <property type="entry name" value="Arfaptin homology (AH) domain/BAR domain"/>
    <property type="match status" value="1"/>
</dbReference>
<dbReference type="eggNOG" id="KOG0521">
    <property type="taxonomic scope" value="Eukaryota"/>
</dbReference>
<dbReference type="SUPFAM" id="SSF57863">
    <property type="entry name" value="ArfGap/RecO-like zinc finger"/>
    <property type="match status" value="1"/>
</dbReference>
<dbReference type="SMART" id="SM00105">
    <property type="entry name" value="ArfGap"/>
    <property type="match status" value="1"/>
</dbReference>
<evidence type="ECO:0000256" key="1">
    <source>
        <dbReference type="ARBA" id="ARBA00022723"/>
    </source>
</evidence>
<dbReference type="InterPro" id="IPR038508">
    <property type="entry name" value="ArfGAP_dom_sf"/>
</dbReference>
<evidence type="ECO:0000256" key="6">
    <source>
        <dbReference type="SAM" id="MobiDB-lite"/>
    </source>
</evidence>
<keyword evidence="2 4" id="KW-0863">Zinc-finger</keyword>
<dbReference type="GO" id="GO:0005768">
    <property type="term" value="C:endosome"/>
    <property type="evidence" value="ECO:0007669"/>
    <property type="project" value="TreeGrafter"/>
</dbReference>
<keyword evidence="5" id="KW-0343">GTPase activation</keyword>
<dbReference type="InParanoid" id="K0KQR4"/>
<feature type="compositionally biased region" description="Low complexity" evidence="6">
    <location>
        <begin position="835"/>
        <end position="852"/>
    </location>
</feature>
<dbReference type="HOGENOM" id="CLU_316862_0_0_1"/>
<dbReference type="Gene3D" id="1.10.220.150">
    <property type="entry name" value="Arf GTPase activating protein"/>
    <property type="match status" value="1"/>
</dbReference>
<sequence>MGQVGSLDKNHNQAPLLLSNGLILKKISFLNKIFAIDGSNGSFLMPKTPLSEFVQNVKSDEWPFLLKLNNKDQVQLTFGLSLDLLDDFKTMQNMKHFTIFNNLKIVIQNANDSKILVDEILSRVVELKEKSLNPNIHSKNDSNQIIINPIDNFFDIKIDFDKLQGFIGKLYITILGNNEEIFKTIVYLDDVNMQLNKERKISESGSIPKIKEDYNKTDLESLHSQNSNQPKTDLINLKDPQYEFMIDGITFRNKLFEIEENLINFKSLMKNIIKKSQALEESERNLAITRSNLSSSLSDLNNYSSNINGTILKDIINDLIPIFTEKSTENIENANLIMKNITTPFLLFYNSDFKLLQNKKKLYNDQLKEFKNWEIENSSNDENYNNEESLNKRIQFELNRLNYFNYLNEFRNGYLIRNLIHNLAVFLQQDFNKKPSNSNVELHITKALDYYSNFNNYKIEQNLFKGKLQSIKSIDELISILKPDPTHNTNNAPPHTSSSTNNSSITLHERPKPISKDSVTSIVSSYGNQPIHGSNQQQQHQISRNNSNPKRSQDDLILRNSNSIKRKSNSMNRKSSYTPNVDPPLNIPGNSPLGIVRNIDQSNLICCDCGSTKSVDWISINLLMVMCIDCSGIHRSLGTHISKIRSLTLDIKAFESRESIELLYHVANGFANSYWEAEVTLKTKITPICSIEERKSFIINKYQNKKFISKESSFKPNESLVKGVHTANIPLILKSLALGANNNMVVLKKVGPVQLELSLFEYALTHFHGTIENPIFDVATILILNNTPFSDRVSTNLPLGPRQKQFWAEKIDQYYPKPTTFQPKRQSFDSRAHQNSNGFGSNGNGIITNGISQHSRSKSIRKSLSLKNLTNEKRKDIDNKPNGKNDEKKDKEKNKERERSKENSKTKESNEPQKKDRTNRASKLKFFK</sequence>
<dbReference type="InterPro" id="IPR037278">
    <property type="entry name" value="ARFGAP/RecO"/>
</dbReference>
<comment type="subcellular location">
    <subcellularLocation>
        <location evidence="5">Cytoplasm</location>
    </subcellularLocation>
</comment>
<comment type="function">
    <text evidence="5">GTPase-activating protein for the ADP ribosylation factor family.</text>
</comment>
<proteinExistence type="predicted"/>
<name>K0KQR4_WICCF</name>
<feature type="region of interest" description="Disordered" evidence="6">
    <location>
        <begin position="818"/>
        <end position="928"/>
    </location>
</feature>
<evidence type="ECO:0000313" key="8">
    <source>
        <dbReference type="EMBL" id="CCH45421.1"/>
    </source>
</evidence>
<dbReference type="GO" id="GO:0006891">
    <property type="term" value="P:intra-Golgi vesicle-mediated transport"/>
    <property type="evidence" value="ECO:0007669"/>
    <property type="project" value="TreeGrafter"/>
</dbReference>
<feature type="compositionally biased region" description="Polar residues" evidence="6">
    <location>
        <begin position="517"/>
        <end position="550"/>
    </location>
</feature>
<dbReference type="AlphaFoldDB" id="K0KQR4"/>
<dbReference type="Pfam" id="PF01412">
    <property type="entry name" value="ArfGap"/>
    <property type="match status" value="1"/>
</dbReference>
<feature type="compositionally biased region" description="Low complexity" evidence="6">
    <location>
        <begin position="559"/>
        <end position="576"/>
    </location>
</feature>
<dbReference type="InterPro" id="IPR001164">
    <property type="entry name" value="ArfGAP_dom"/>
</dbReference>
<dbReference type="PROSITE" id="PS50115">
    <property type="entry name" value="ARFGAP"/>
    <property type="match status" value="1"/>
</dbReference>
<keyword evidence="5" id="KW-0677">Repeat</keyword>
<comment type="caution">
    <text evidence="8">The sequence shown here is derived from an EMBL/GenBank/DDBJ whole genome shotgun (WGS) entry which is preliminary data.</text>
</comment>
<keyword evidence="5" id="KW-0963">Cytoplasm</keyword>
<keyword evidence="9" id="KW-1185">Reference proteome</keyword>
<accession>K0KQR4</accession>
<dbReference type="Proteomes" id="UP000009328">
    <property type="component" value="Unassembled WGS sequence"/>
</dbReference>
<gene>
    <name evidence="8" type="ORF">BN7_5003</name>
</gene>
<dbReference type="GO" id="GO:0005096">
    <property type="term" value="F:GTPase activator activity"/>
    <property type="evidence" value="ECO:0007669"/>
    <property type="project" value="UniProtKB-KW"/>
</dbReference>
<reference evidence="8 9" key="1">
    <citation type="journal article" date="2012" name="Eukaryot. Cell">
        <title>Draft genome sequence of Wickerhamomyces ciferrii NRRL Y-1031 F-60-10.</title>
        <authorList>
            <person name="Schneider J."/>
            <person name="Andrea H."/>
            <person name="Blom J."/>
            <person name="Jaenicke S."/>
            <person name="Ruckert C."/>
            <person name="Schorsch C."/>
            <person name="Szczepanowski R."/>
            <person name="Farwick M."/>
            <person name="Goesmann A."/>
            <person name="Puhler A."/>
            <person name="Schaffer S."/>
            <person name="Tauch A."/>
            <person name="Kohler T."/>
            <person name="Brinkrolf K."/>
        </authorList>
    </citation>
    <scope>NUCLEOTIDE SEQUENCE [LARGE SCALE GENOMIC DNA]</scope>
    <source>
        <strain evidence="9">ATCC 14091 / BCRC 22168 / CBS 111 / JCM 3599 / NBRC 0793 / NRRL Y-1031 F-60-10</strain>
    </source>
</reference>
<evidence type="ECO:0000256" key="3">
    <source>
        <dbReference type="ARBA" id="ARBA00022833"/>
    </source>
</evidence>
<organism evidence="8 9">
    <name type="scientific">Wickerhamomyces ciferrii (strain ATCC 14091 / BCRC 22168 / CBS 111 / JCM 3599 / NBRC 0793 / NRRL Y-1031 F-60-10)</name>
    <name type="common">Yeast</name>
    <name type="synonym">Pichia ciferrii</name>
    <dbReference type="NCBI Taxonomy" id="1206466"/>
    <lineage>
        <taxon>Eukaryota</taxon>
        <taxon>Fungi</taxon>
        <taxon>Dikarya</taxon>
        <taxon>Ascomycota</taxon>
        <taxon>Saccharomycotina</taxon>
        <taxon>Saccharomycetes</taxon>
        <taxon>Phaffomycetales</taxon>
        <taxon>Wickerhamomycetaceae</taxon>
        <taxon>Wickerhamomyces</taxon>
    </lineage>
</organism>
<dbReference type="SUPFAM" id="SSF103657">
    <property type="entry name" value="BAR/IMD domain-like"/>
    <property type="match status" value="1"/>
</dbReference>
<keyword evidence="3 5" id="KW-0862">Zinc</keyword>
<evidence type="ECO:0000256" key="2">
    <source>
        <dbReference type="ARBA" id="ARBA00022771"/>
    </source>
</evidence>